<name>A0A8X6SFB1_TRICX</name>
<feature type="region of interest" description="Disordered" evidence="1">
    <location>
        <begin position="100"/>
        <end position="119"/>
    </location>
</feature>
<sequence length="119" mass="12847">MCCVVLLLIPPDRQRRNQGPQNSSCKGLSDACRSFEHHTGDRTILTHSNPNFEGEHPGNGQGPPDSLPLPPTSREDLRLDGYLKNPHAAKVHLQASMSSLGFERSPNGTAVSVVNHSTG</sequence>
<organism evidence="2 3">
    <name type="scientific">Trichonephila clavipes</name>
    <name type="common">Golden silk orbweaver</name>
    <name type="synonym">Nephila clavipes</name>
    <dbReference type="NCBI Taxonomy" id="2585209"/>
    <lineage>
        <taxon>Eukaryota</taxon>
        <taxon>Metazoa</taxon>
        <taxon>Ecdysozoa</taxon>
        <taxon>Arthropoda</taxon>
        <taxon>Chelicerata</taxon>
        <taxon>Arachnida</taxon>
        <taxon>Araneae</taxon>
        <taxon>Araneomorphae</taxon>
        <taxon>Entelegynae</taxon>
        <taxon>Araneoidea</taxon>
        <taxon>Nephilidae</taxon>
        <taxon>Trichonephila</taxon>
    </lineage>
</organism>
<reference evidence="2" key="1">
    <citation type="submission" date="2020-08" db="EMBL/GenBank/DDBJ databases">
        <title>Multicomponent nature underlies the extraordinary mechanical properties of spider dragline silk.</title>
        <authorList>
            <person name="Kono N."/>
            <person name="Nakamura H."/>
            <person name="Mori M."/>
            <person name="Yoshida Y."/>
            <person name="Ohtoshi R."/>
            <person name="Malay A.D."/>
            <person name="Moran D.A.P."/>
            <person name="Tomita M."/>
            <person name="Numata K."/>
            <person name="Arakawa K."/>
        </authorList>
    </citation>
    <scope>NUCLEOTIDE SEQUENCE</scope>
</reference>
<evidence type="ECO:0000313" key="3">
    <source>
        <dbReference type="Proteomes" id="UP000887159"/>
    </source>
</evidence>
<comment type="caution">
    <text evidence="2">The sequence shown here is derived from an EMBL/GenBank/DDBJ whole genome shotgun (WGS) entry which is preliminary data.</text>
</comment>
<evidence type="ECO:0000313" key="2">
    <source>
        <dbReference type="EMBL" id="GFY10345.1"/>
    </source>
</evidence>
<proteinExistence type="predicted"/>
<feature type="compositionally biased region" description="Polar residues" evidence="1">
    <location>
        <begin position="106"/>
        <end position="119"/>
    </location>
</feature>
<dbReference type="Proteomes" id="UP000887159">
    <property type="component" value="Unassembled WGS sequence"/>
</dbReference>
<keyword evidence="3" id="KW-1185">Reference proteome</keyword>
<feature type="region of interest" description="Disordered" evidence="1">
    <location>
        <begin position="39"/>
        <end position="77"/>
    </location>
</feature>
<evidence type="ECO:0000256" key="1">
    <source>
        <dbReference type="SAM" id="MobiDB-lite"/>
    </source>
</evidence>
<protein>
    <submittedName>
        <fullName evidence="2">Uncharacterized protein</fullName>
    </submittedName>
</protein>
<accession>A0A8X6SFB1</accession>
<dbReference type="EMBL" id="BMAU01021296">
    <property type="protein sequence ID" value="GFY10345.1"/>
    <property type="molecule type" value="Genomic_DNA"/>
</dbReference>
<dbReference type="AlphaFoldDB" id="A0A8X6SFB1"/>
<gene>
    <name evidence="2" type="ORF">TNCV_2630221</name>
</gene>